<dbReference type="Proteomes" id="UP000074294">
    <property type="component" value="Unassembled WGS sequence"/>
</dbReference>
<organism evidence="1 2">
    <name type="scientific">Hadarchaeum yellowstonense</name>
    <dbReference type="NCBI Taxonomy" id="1776334"/>
    <lineage>
        <taxon>Archaea</taxon>
        <taxon>Methanobacteriati</taxon>
        <taxon>Candidatus Hadarchaeota</taxon>
        <taxon>Candidatus Hadarchaeia</taxon>
        <taxon>Candidatus Hadarchaeales</taxon>
        <taxon>Candidatus Hadarchaeaceae</taxon>
        <taxon>Candidatus Hadarchaeum</taxon>
    </lineage>
</organism>
<comment type="caution">
    <text evidence="1">The sequence shown here is derived from an EMBL/GenBank/DDBJ whole genome shotgun (WGS) entry which is preliminary data.</text>
</comment>
<evidence type="ECO:0000313" key="1">
    <source>
        <dbReference type="EMBL" id="KUO41347.1"/>
    </source>
</evidence>
<protein>
    <recommendedName>
        <fullName evidence="3">Zn-dependent hydrolase</fullName>
    </recommendedName>
</protein>
<accession>A0A147JXW3</accession>
<reference evidence="1 2" key="1">
    <citation type="journal article" date="2016" name="Nat. Microbiol.">
        <title>Genomic inference of the metabolism of cosmopolitan subsurface Archaea, Hadesarchaea.</title>
        <authorList>
            <person name="Baker B.J."/>
            <person name="Saw J.H."/>
            <person name="Lind A.E."/>
            <person name="Lazar C.S."/>
            <person name="Hinrichs K.-U."/>
            <person name="Teske A.P."/>
            <person name="Ettema T.J."/>
        </authorList>
    </citation>
    <scope>NUCLEOTIDE SEQUENCE [LARGE SCALE GENOMIC DNA]</scope>
</reference>
<gene>
    <name evidence="1" type="ORF">APZ16_06690</name>
</gene>
<dbReference type="InterPro" id="IPR036866">
    <property type="entry name" value="RibonucZ/Hydroxyglut_hydro"/>
</dbReference>
<dbReference type="SUPFAM" id="SSF56281">
    <property type="entry name" value="Metallo-hydrolase/oxidoreductase"/>
    <property type="match status" value="1"/>
</dbReference>
<name>A0A147JXW3_HADYE</name>
<dbReference type="AlphaFoldDB" id="A0A147JXW3"/>
<proteinExistence type="predicted"/>
<dbReference type="EMBL" id="LQMQ01000023">
    <property type="protein sequence ID" value="KUO41347.1"/>
    <property type="molecule type" value="Genomic_DNA"/>
</dbReference>
<dbReference type="PANTHER" id="PTHR42967">
    <property type="entry name" value="METAL DEPENDENT HYDROLASE"/>
    <property type="match status" value="1"/>
</dbReference>
<dbReference type="Gene3D" id="3.60.15.10">
    <property type="entry name" value="Ribonuclease Z/Hydroxyacylglutathione hydrolase-like"/>
    <property type="match status" value="1"/>
</dbReference>
<dbReference type="PANTHER" id="PTHR42967:SF1">
    <property type="entry name" value="MBL FOLD METALLO-HYDROLASE"/>
    <property type="match status" value="1"/>
</dbReference>
<sequence>MVRIRWWGHACFEVGNGITLVFDPHDGESVGLPRPDVKADVVLVSHDHYDHAAGVKLVLRPGGTVVRDAVEKNVGGVRIRGVETFHDDQGGGLRGKNTVYVVNFGGLTLCHLGDLGHVPTSEQVRGIGKVDVLFIPVGGVYTIDAGEAAETVQKIAPRITVPMHYRIKGLKVGIAGVEDFLSGKRNVIRIKSREFRVSPEALPRSPEIWVLSFP</sequence>
<dbReference type="Pfam" id="PF13483">
    <property type="entry name" value="Lactamase_B_3"/>
    <property type="match status" value="1"/>
</dbReference>
<evidence type="ECO:0008006" key="3">
    <source>
        <dbReference type="Google" id="ProtNLM"/>
    </source>
</evidence>
<evidence type="ECO:0000313" key="2">
    <source>
        <dbReference type="Proteomes" id="UP000074294"/>
    </source>
</evidence>